<accession>X1JJQ1</accession>
<dbReference type="EMBL" id="BARV01000159">
    <property type="protein sequence ID" value="GAH94317.1"/>
    <property type="molecule type" value="Genomic_DNA"/>
</dbReference>
<sequence>MREMYLKNEENFIHELEAFLVKARSVPDVLLEDFNKKFSLGISLEAELSPKTFEDKARQLRNTSALDFIQWWKAKMNHIRSDPLGSIFFGWKGKRNISVHRKVVRPDLKKITLVETIHLTESVTIRKYDEKGNLIEESKSPEIPPKPIEPKPAEINWFFSEYPNENVFEVSKKLLDVVKGFVEEAKSRFT</sequence>
<organism evidence="1">
    <name type="scientific">marine sediment metagenome</name>
    <dbReference type="NCBI Taxonomy" id="412755"/>
    <lineage>
        <taxon>unclassified sequences</taxon>
        <taxon>metagenomes</taxon>
        <taxon>ecological metagenomes</taxon>
    </lineage>
</organism>
<evidence type="ECO:0000313" key="1">
    <source>
        <dbReference type="EMBL" id="GAH94317.1"/>
    </source>
</evidence>
<dbReference type="AlphaFoldDB" id="X1JJQ1"/>
<gene>
    <name evidence="1" type="ORF">S06H3_00768</name>
</gene>
<name>X1JJQ1_9ZZZZ</name>
<proteinExistence type="predicted"/>
<protein>
    <submittedName>
        <fullName evidence="1">Uncharacterized protein</fullName>
    </submittedName>
</protein>
<comment type="caution">
    <text evidence="1">The sequence shown here is derived from an EMBL/GenBank/DDBJ whole genome shotgun (WGS) entry which is preliminary data.</text>
</comment>
<reference evidence="1" key="1">
    <citation type="journal article" date="2014" name="Front. Microbiol.">
        <title>High frequency of phylogenetically diverse reductive dehalogenase-homologous genes in deep subseafloor sedimentary metagenomes.</title>
        <authorList>
            <person name="Kawai M."/>
            <person name="Futagami T."/>
            <person name="Toyoda A."/>
            <person name="Takaki Y."/>
            <person name="Nishi S."/>
            <person name="Hori S."/>
            <person name="Arai W."/>
            <person name="Tsubouchi T."/>
            <person name="Morono Y."/>
            <person name="Uchiyama I."/>
            <person name="Ito T."/>
            <person name="Fujiyama A."/>
            <person name="Inagaki F."/>
            <person name="Takami H."/>
        </authorList>
    </citation>
    <scope>NUCLEOTIDE SEQUENCE</scope>
    <source>
        <strain evidence="1">Expedition CK06-06</strain>
    </source>
</reference>